<dbReference type="GeneID" id="108543519"/>
<dbReference type="AlphaFoldDB" id="A0A2K6L3K9"/>
<dbReference type="CTD" id="5970"/>
<feature type="compositionally biased region" description="Basic and acidic residues" evidence="1">
    <location>
        <begin position="1"/>
        <end position="12"/>
    </location>
</feature>
<dbReference type="InterPro" id="IPR014756">
    <property type="entry name" value="Ig_E-set"/>
</dbReference>
<dbReference type="GO" id="GO:0005737">
    <property type="term" value="C:cytoplasm"/>
    <property type="evidence" value="ECO:0007669"/>
    <property type="project" value="InterPro"/>
</dbReference>
<dbReference type="KEGG" id="rbb:108543519"/>
<dbReference type="GO" id="GO:0071222">
    <property type="term" value="P:cellular response to lipopolysaccharide"/>
    <property type="evidence" value="ECO:0007669"/>
    <property type="project" value="TreeGrafter"/>
</dbReference>
<dbReference type="InterPro" id="IPR000451">
    <property type="entry name" value="NFkB/Dor"/>
</dbReference>
<name>A0A2K6L3K9_RHIBE</name>
<keyword evidence="3" id="KW-1185">Reference proteome</keyword>
<reference evidence="2" key="3">
    <citation type="submission" date="2025-09" db="UniProtKB">
        <authorList>
            <consortium name="Ensembl"/>
        </authorList>
    </citation>
    <scope>IDENTIFICATION</scope>
</reference>
<evidence type="ECO:0000313" key="2">
    <source>
        <dbReference type="Ensembl" id="ENSRBIP00000018109.1"/>
    </source>
</evidence>
<reference evidence="2" key="2">
    <citation type="submission" date="2025-08" db="UniProtKB">
        <authorList>
            <consortium name="Ensembl"/>
        </authorList>
    </citation>
    <scope>IDENTIFICATION</scope>
</reference>
<dbReference type="GO" id="GO:0007249">
    <property type="term" value="P:canonical NF-kappaB signal transduction"/>
    <property type="evidence" value="ECO:0007669"/>
    <property type="project" value="TreeGrafter"/>
</dbReference>
<dbReference type="Proteomes" id="UP000233180">
    <property type="component" value="Unassembled WGS sequence"/>
</dbReference>
<organism evidence="2 3">
    <name type="scientific">Rhinopithecus bieti</name>
    <name type="common">Black snub-nosed monkey</name>
    <name type="synonym">Pygathrix bieti</name>
    <dbReference type="NCBI Taxonomy" id="61621"/>
    <lineage>
        <taxon>Eukaryota</taxon>
        <taxon>Metazoa</taxon>
        <taxon>Chordata</taxon>
        <taxon>Craniata</taxon>
        <taxon>Vertebrata</taxon>
        <taxon>Euteleostomi</taxon>
        <taxon>Mammalia</taxon>
        <taxon>Eutheria</taxon>
        <taxon>Euarchontoglires</taxon>
        <taxon>Primates</taxon>
        <taxon>Haplorrhini</taxon>
        <taxon>Catarrhini</taxon>
        <taxon>Cercopithecidae</taxon>
        <taxon>Colobinae</taxon>
        <taxon>Rhinopithecus</taxon>
    </lineage>
</organism>
<evidence type="ECO:0000256" key="1">
    <source>
        <dbReference type="SAM" id="MobiDB-lite"/>
    </source>
</evidence>
<dbReference type="PANTHER" id="PTHR24169:SF1">
    <property type="entry name" value="TRANSCRIPTION FACTOR P65"/>
    <property type="match status" value="1"/>
</dbReference>
<dbReference type="GO" id="GO:0000981">
    <property type="term" value="F:DNA-binding transcription factor activity, RNA polymerase II-specific"/>
    <property type="evidence" value="ECO:0007669"/>
    <property type="project" value="TreeGrafter"/>
</dbReference>
<dbReference type="Gene3D" id="2.60.40.10">
    <property type="entry name" value="Immunoglobulins"/>
    <property type="match status" value="1"/>
</dbReference>
<accession>A0A2K6L3K9</accession>
<evidence type="ECO:0000313" key="3">
    <source>
        <dbReference type="Proteomes" id="UP000233180"/>
    </source>
</evidence>
<dbReference type="GO" id="GO:0038061">
    <property type="term" value="P:non-canonical NF-kappaB signal transduction"/>
    <property type="evidence" value="ECO:0007669"/>
    <property type="project" value="TreeGrafter"/>
</dbReference>
<feature type="compositionally biased region" description="Low complexity" evidence="1">
    <location>
        <begin position="250"/>
        <end position="259"/>
    </location>
</feature>
<dbReference type="GO" id="GO:0035525">
    <property type="term" value="C:NF-kappaB p50/p65 complex"/>
    <property type="evidence" value="ECO:0007669"/>
    <property type="project" value="TreeGrafter"/>
</dbReference>
<feature type="compositionally biased region" description="Basic and acidic residues" evidence="1">
    <location>
        <begin position="23"/>
        <end position="38"/>
    </location>
</feature>
<reference evidence="2 3" key="1">
    <citation type="submission" date="2016-06" db="EMBL/GenBank/DDBJ databases">
        <title>Genome of Rhinopithecus bieti.</title>
        <authorList>
            <person name="Wu"/>
            <person name="C.-I. and Zhang"/>
            <person name="Y."/>
        </authorList>
    </citation>
    <scope>NUCLEOTIDE SEQUENCE</scope>
</reference>
<dbReference type="SUPFAM" id="SSF81296">
    <property type="entry name" value="E set domains"/>
    <property type="match status" value="1"/>
</dbReference>
<dbReference type="GeneTree" id="ENSGT00940000159867"/>
<feature type="region of interest" description="Disordered" evidence="1">
    <location>
        <begin position="237"/>
        <end position="261"/>
    </location>
</feature>
<feature type="region of interest" description="Disordered" evidence="1">
    <location>
        <begin position="1"/>
        <end position="84"/>
    </location>
</feature>
<dbReference type="PANTHER" id="PTHR24169">
    <property type="entry name" value="NUCLEAR FACTOR NF-KAPPA-B PROTEIN"/>
    <property type="match status" value="1"/>
</dbReference>
<dbReference type="RefSeq" id="XP_017749489.1">
    <property type="nucleotide sequence ID" value="XM_017894000.1"/>
</dbReference>
<dbReference type="OMA" id="ECINTAE"/>
<accession>A0AAJ7N0Y7</accession>
<dbReference type="GO" id="GO:0034097">
    <property type="term" value="P:response to cytokine"/>
    <property type="evidence" value="ECO:0007669"/>
    <property type="project" value="TreeGrafter"/>
</dbReference>
<dbReference type="GO" id="GO:0045944">
    <property type="term" value="P:positive regulation of transcription by RNA polymerase II"/>
    <property type="evidence" value="ECO:0007669"/>
    <property type="project" value="TreeGrafter"/>
</dbReference>
<dbReference type="GO" id="GO:0033554">
    <property type="term" value="P:cellular response to stress"/>
    <property type="evidence" value="ECO:0007669"/>
    <property type="project" value="TreeGrafter"/>
</dbReference>
<dbReference type="Ensembl" id="ENSRBIT00000041968.1">
    <property type="protein sequence ID" value="ENSRBIP00000018109.1"/>
    <property type="gene ID" value="ENSRBIG00000033054.1"/>
</dbReference>
<dbReference type="OrthoDB" id="7881762at2759"/>
<protein>
    <submittedName>
        <fullName evidence="2">RELA proto-onco, NF-kB subunit</fullName>
    </submittedName>
</protein>
<dbReference type="STRING" id="61621.ENSRBIP00000018109"/>
<proteinExistence type="predicted"/>
<sequence>MQLRRPSDRELSEPMEFQYLPDTDDRHRIEEKRKRTYETFKSIMKKSPFSGPTDPRPPPRRIAVPSRSSASVPKPAPQPYPFTSPLSTINYDEFPTMVFPSGQIRQASALASAPPQVLPQAPAPAPAPAMVSALAQAPAPVPVLAPGPPQAMVPPAPKPTQAGEGTLSEALLQLQFDDEDLGALLGNSTDPTVFTDLASVDNSEFQQLLNQGVPVAPHTTEPMLMEYPEAITRLVTGAQRPPDPAPAPLGAPGLPNGLLSGDEDFSSIVDMDFSALLSQISS</sequence>
<dbReference type="GO" id="GO:0000978">
    <property type="term" value="F:RNA polymerase II cis-regulatory region sequence-specific DNA binding"/>
    <property type="evidence" value="ECO:0007669"/>
    <property type="project" value="TreeGrafter"/>
</dbReference>
<dbReference type="GO" id="GO:0006954">
    <property type="term" value="P:inflammatory response"/>
    <property type="evidence" value="ECO:0007669"/>
    <property type="project" value="TreeGrafter"/>
</dbReference>
<dbReference type="GO" id="GO:0045087">
    <property type="term" value="P:innate immune response"/>
    <property type="evidence" value="ECO:0007669"/>
    <property type="project" value="TreeGrafter"/>
</dbReference>
<dbReference type="InterPro" id="IPR013783">
    <property type="entry name" value="Ig-like_fold"/>
</dbReference>